<dbReference type="Gene3D" id="3.30.70.20">
    <property type="match status" value="1"/>
</dbReference>
<proteinExistence type="predicted"/>
<keyword evidence="3" id="KW-0411">Iron-sulfur</keyword>
<dbReference type="SUPFAM" id="SSF56014">
    <property type="entry name" value="Nitrite and sulphite reductase 4Fe-4S domain-like"/>
    <property type="match status" value="1"/>
</dbReference>
<reference evidence="5 6" key="1">
    <citation type="submission" date="2016-09" db="EMBL/GenBank/DDBJ databases">
        <title>Complete genome of Desulfosporosinus sp. OL.</title>
        <authorList>
            <person name="Mardanov A."/>
            <person name="Beletsky A."/>
            <person name="Panova A."/>
            <person name="Karnachuk O."/>
            <person name="Ravin N."/>
        </authorList>
    </citation>
    <scope>NUCLEOTIDE SEQUENCE [LARGE SCALE GENOMIC DNA]</scope>
    <source>
        <strain evidence="5 6">OL</strain>
    </source>
</reference>
<dbReference type="Gene3D" id="3.30.413.10">
    <property type="entry name" value="Sulfite Reductase Hemoprotein, domain 1"/>
    <property type="match status" value="1"/>
</dbReference>
<evidence type="ECO:0000259" key="4">
    <source>
        <dbReference type="PROSITE" id="PS51379"/>
    </source>
</evidence>
<dbReference type="OrthoDB" id="9800558at2"/>
<evidence type="ECO:0000313" key="5">
    <source>
        <dbReference type="EMBL" id="OLN31488.1"/>
    </source>
</evidence>
<dbReference type="Proteomes" id="UP000186102">
    <property type="component" value="Unassembled WGS sequence"/>
</dbReference>
<keyword evidence="1" id="KW-0479">Metal-binding</keyword>
<dbReference type="GO" id="GO:0051536">
    <property type="term" value="F:iron-sulfur cluster binding"/>
    <property type="evidence" value="ECO:0007669"/>
    <property type="project" value="UniProtKB-KW"/>
</dbReference>
<evidence type="ECO:0000313" key="6">
    <source>
        <dbReference type="Proteomes" id="UP000186102"/>
    </source>
</evidence>
<sequence length="201" mass="22089">MQQSGFQIEHCRSNCPKSARDWHNLYELLSTKLTSLNLVETLKDKFNPIMYHHLPKVCLAGCPNGCSQPNIKDFGISGYVTPQITAAPCIGCNACVRSCLEMAITCQADGIIIDKNRCLSCGDCQGVCPSGTLIAGESGWTLRVGGRVGRHPQFAKSAGQVQTDEEAVAWVSQTMLGYIEDGRPEERLTHFLERQKTLNLE</sequence>
<dbReference type="Pfam" id="PF01077">
    <property type="entry name" value="NIR_SIR"/>
    <property type="match status" value="1"/>
</dbReference>
<name>A0A1Q8QW07_9FIRM</name>
<dbReference type="GO" id="GO:0016491">
    <property type="term" value="F:oxidoreductase activity"/>
    <property type="evidence" value="ECO:0007669"/>
    <property type="project" value="InterPro"/>
</dbReference>
<dbReference type="GO" id="GO:0020037">
    <property type="term" value="F:heme binding"/>
    <property type="evidence" value="ECO:0007669"/>
    <property type="project" value="InterPro"/>
</dbReference>
<evidence type="ECO:0000256" key="2">
    <source>
        <dbReference type="ARBA" id="ARBA00023004"/>
    </source>
</evidence>
<dbReference type="RefSeq" id="WP_075365242.1">
    <property type="nucleotide sequence ID" value="NZ_MLBF01000018.1"/>
</dbReference>
<dbReference type="Pfam" id="PF00037">
    <property type="entry name" value="Fer4"/>
    <property type="match status" value="1"/>
</dbReference>
<evidence type="ECO:0000256" key="1">
    <source>
        <dbReference type="ARBA" id="ARBA00022723"/>
    </source>
</evidence>
<keyword evidence="2" id="KW-0408">Iron</keyword>
<comment type="caution">
    <text evidence="5">The sequence shown here is derived from an EMBL/GenBank/DDBJ whole genome shotgun (WGS) entry which is preliminary data.</text>
</comment>
<dbReference type="GO" id="GO:0046872">
    <property type="term" value="F:metal ion binding"/>
    <property type="evidence" value="ECO:0007669"/>
    <property type="project" value="UniProtKB-KW"/>
</dbReference>
<keyword evidence="6" id="KW-1185">Reference proteome</keyword>
<protein>
    <submittedName>
        <fullName evidence="5">Sulfite reductase subunit alpha/beta</fullName>
    </submittedName>
</protein>
<gene>
    <name evidence="5" type="ORF">DSOL_2661</name>
</gene>
<dbReference type="InterPro" id="IPR017896">
    <property type="entry name" value="4Fe4S_Fe-S-bd"/>
</dbReference>
<dbReference type="PROSITE" id="PS00198">
    <property type="entry name" value="4FE4S_FER_1"/>
    <property type="match status" value="1"/>
</dbReference>
<dbReference type="InterPro" id="IPR017900">
    <property type="entry name" value="4Fe4S_Fe_S_CS"/>
</dbReference>
<dbReference type="InterPro" id="IPR006067">
    <property type="entry name" value="NO2/SO3_Rdtase_4Fe4S_dom"/>
</dbReference>
<dbReference type="InterPro" id="IPR045854">
    <property type="entry name" value="NO2/SO3_Rdtase_4Fe4S_sf"/>
</dbReference>
<accession>A0A1Q8QW07</accession>
<dbReference type="AlphaFoldDB" id="A0A1Q8QW07"/>
<dbReference type="STRING" id="1888891.DSOL_2661"/>
<feature type="domain" description="4Fe-4S ferredoxin-type" evidence="4">
    <location>
        <begin position="80"/>
        <end position="105"/>
    </location>
</feature>
<dbReference type="EMBL" id="MLBF01000018">
    <property type="protein sequence ID" value="OLN31488.1"/>
    <property type="molecule type" value="Genomic_DNA"/>
</dbReference>
<organism evidence="5 6">
    <name type="scientific">Desulfosporosinus metallidurans</name>
    <dbReference type="NCBI Taxonomy" id="1888891"/>
    <lineage>
        <taxon>Bacteria</taxon>
        <taxon>Bacillati</taxon>
        <taxon>Bacillota</taxon>
        <taxon>Clostridia</taxon>
        <taxon>Eubacteriales</taxon>
        <taxon>Desulfitobacteriaceae</taxon>
        <taxon>Desulfosporosinus</taxon>
    </lineage>
</organism>
<dbReference type="SUPFAM" id="SSF54862">
    <property type="entry name" value="4Fe-4S ferredoxins"/>
    <property type="match status" value="1"/>
</dbReference>
<dbReference type="PROSITE" id="PS51379">
    <property type="entry name" value="4FE4S_FER_2"/>
    <property type="match status" value="2"/>
</dbReference>
<feature type="domain" description="4Fe-4S ferredoxin-type" evidence="4">
    <location>
        <begin position="109"/>
        <end position="138"/>
    </location>
</feature>
<evidence type="ECO:0000256" key="3">
    <source>
        <dbReference type="ARBA" id="ARBA00023014"/>
    </source>
</evidence>